<dbReference type="AlphaFoldDB" id="A0A385YSW1"/>
<proteinExistence type="predicted"/>
<evidence type="ECO:0000259" key="2">
    <source>
        <dbReference type="Pfam" id="PF01882"/>
    </source>
</evidence>
<reference evidence="4" key="1">
    <citation type="submission" date="2018-09" db="EMBL/GenBank/DDBJ databases">
        <authorList>
            <person name="Zhu H."/>
        </authorList>
    </citation>
    <scope>NUCLEOTIDE SEQUENCE [LARGE SCALE GENOMIC DNA]</scope>
    <source>
        <strain evidence="4">K2R23-3</strain>
    </source>
</reference>
<protein>
    <submittedName>
        <fullName evidence="3">DUF58 domain-containing protein</fullName>
    </submittedName>
</protein>
<name>A0A385YSW1_9BACL</name>
<keyword evidence="1" id="KW-0472">Membrane</keyword>
<sequence length="383" mass="43249">MMWKRETTGLQATSVVFTISTVFGILFLLFGKTWVASLLVLIAFITYAQKKYFEQVGSKLLLHNLPERSYLVAGSESAWKLTFQNNGLPIWNGTIRLTFSDVVSPLTNNGTKPSGKEYEIVVPFSIGTKKEVVVTIPLKGEKRGITRIQKLEIAIPHLFGEGMVYLHFEPFISKQQMVFPSIKPLHTKRFPTPKKPGEYDFQPSLYVDLFSPVGTREYAAGDQLNHIHWNATARTGSLQTKVFNQVANESVLLVVNVADSYSIVPYLEALLEEAASYIEHYFQTAIPFSLAINVRAYGSSPYVYLPIGTGEIHRRRALELLAVLSQNDVTIPFSQMLRHLDGHNRQAHFIQVFGTKSSDTLFDKWKKSSRVEFVLVDEGVKIR</sequence>
<dbReference type="EMBL" id="CP032418">
    <property type="protein sequence ID" value="AYC29067.1"/>
    <property type="molecule type" value="Genomic_DNA"/>
</dbReference>
<dbReference type="KEGG" id="paek:D3873_03940"/>
<gene>
    <name evidence="3" type="ORF">D3873_03940</name>
</gene>
<evidence type="ECO:0000313" key="3">
    <source>
        <dbReference type="EMBL" id="AYC29067.1"/>
    </source>
</evidence>
<accession>A0A385YSW1</accession>
<keyword evidence="1" id="KW-1133">Transmembrane helix</keyword>
<organism evidence="3 4">
    <name type="scientific">Paenisporosarcina cavernae</name>
    <dbReference type="NCBI Taxonomy" id="2320858"/>
    <lineage>
        <taxon>Bacteria</taxon>
        <taxon>Bacillati</taxon>
        <taxon>Bacillota</taxon>
        <taxon>Bacilli</taxon>
        <taxon>Bacillales</taxon>
        <taxon>Caryophanaceae</taxon>
        <taxon>Paenisporosarcina</taxon>
    </lineage>
</organism>
<keyword evidence="1" id="KW-0812">Transmembrane</keyword>
<dbReference type="OrthoDB" id="9789943at2"/>
<feature type="domain" description="DUF58" evidence="2">
    <location>
        <begin position="215"/>
        <end position="319"/>
    </location>
</feature>
<dbReference type="PANTHER" id="PTHR34351">
    <property type="entry name" value="SLR1927 PROTEIN-RELATED"/>
    <property type="match status" value="1"/>
</dbReference>
<dbReference type="InterPro" id="IPR002881">
    <property type="entry name" value="DUF58"/>
</dbReference>
<dbReference type="PANTHER" id="PTHR34351:SF2">
    <property type="entry name" value="DUF58 DOMAIN-CONTAINING PROTEIN"/>
    <property type="match status" value="1"/>
</dbReference>
<dbReference type="Pfam" id="PF01882">
    <property type="entry name" value="DUF58"/>
    <property type="match status" value="1"/>
</dbReference>
<evidence type="ECO:0000313" key="4">
    <source>
        <dbReference type="Proteomes" id="UP000265725"/>
    </source>
</evidence>
<keyword evidence="4" id="KW-1185">Reference proteome</keyword>
<evidence type="ECO:0000256" key="1">
    <source>
        <dbReference type="SAM" id="Phobius"/>
    </source>
</evidence>
<feature type="transmembrane region" description="Helical" evidence="1">
    <location>
        <begin position="12"/>
        <end position="45"/>
    </location>
</feature>
<dbReference type="Proteomes" id="UP000265725">
    <property type="component" value="Chromosome"/>
</dbReference>